<keyword evidence="2" id="KW-0812">Transmembrane</keyword>
<organism evidence="3 4">
    <name type="scientific">Sphingomonas arvum</name>
    <dbReference type="NCBI Taxonomy" id="2992113"/>
    <lineage>
        <taxon>Bacteria</taxon>
        <taxon>Pseudomonadati</taxon>
        <taxon>Pseudomonadota</taxon>
        <taxon>Alphaproteobacteria</taxon>
        <taxon>Sphingomonadales</taxon>
        <taxon>Sphingomonadaceae</taxon>
        <taxon>Sphingomonas</taxon>
    </lineage>
</organism>
<dbReference type="EMBL" id="JAPDOB010000002">
    <property type="protein sequence ID" value="MCW3797699.1"/>
    <property type="molecule type" value="Genomic_DNA"/>
</dbReference>
<evidence type="ECO:0000313" key="4">
    <source>
        <dbReference type="Proteomes" id="UP001526246"/>
    </source>
</evidence>
<keyword evidence="2" id="KW-0472">Membrane</keyword>
<sequence length="107" mass="12281">MAVFPRPVGPRAAWKDLRAFLSRRSREQTLGAVFAVIATALIVIAFYYDPQVNTKPPRQVIFVENYGPDRTDADIIADQEKRRAAKEALIAERQRQFKELENQFGME</sequence>
<feature type="coiled-coil region" evidence="1">
    <location>
        <begin position="76"/>
        <end position="103"/>
    </location>
</feature>
<gene>
    <name evidence="3" type="ORF">OMW55_07770</name>
</gene>
<keyword evidence="4" id="KW-1185">Reference proteome</keyword>
<evidence type="ECO:0000256" key="1">
    <source>
        <dbReference type="SAM" id="Coils"/>
    </source>
</evidence>
<keyword evidence="2" id="KW-1133">Transmembrane helix</keyword>
<name>A0ABT3JFB9_9SPHN</name>
<keyword evidence="1" id="KW-0175">Coiled coil</keyword>
<dbReference type="RefSeq" id="WP_264882170.1">
    <property type="nucleotide sequence ID" value="NZ_JAPDOB010000002.1"/>
</dbReference>
<evidence type="ECO:0000313" key="3">
    <source>
        <dbReference type="EMBL" id="MCW3797699.1"/>
    </source>
</evidence>
<proteinExistence type="predicted"/>
<reference evidence="3 4" key="1">
    <citation type="submission" date="2022-10" db="EMBL/GenBank/DDBJ databases">
        <title>Sphingomonas sp.</title>
        <authorList>
            <person name="Jin C."/>
        </authorList>
    </citation>
    <scope>NUCLEOTIDE SEQUENCE [LARGE SCALE GENOMIC DNA]</scope>
    <source>
        <strain evidence="3 4">BN140010</strain>
    </source>
</reference>
<accession>A0ABT3JFB9</accession>
<evidence type="ECO:0000256" key="2">
    <source>
        <dbReference type="SAM" id="Phobius"/>
    </source>
</evidence>
<evidence type="ECO:0008006" key="5">
    <source>
        <dbReference type="Google" id="ProtNLM"/>
    </source>
</evidence>
<dbReference type="Proteomes" id="UP001526246">
    <property type="component" value="Unassembled WGS sequence"/>
</dbReference>
<feature type="transmembrane region" description="Helical" evidence="2">
    <location>
        <begin position="30"/>
        <end position="48"/>
    </location>
</feature>
<protein>
    <recommendedName>
        <fullName evidence="5">Conjugal transfer protein TraB</fullName>
    </recommendedName>
</protein>
<comment type="caution">
    <text evidence="3">The sequence shown here is derived from an EMBL/GenBank/DDBJ whole genome shotgun (WGS) entry which is preliminary data.</text>
</comment>